<feature type="signal peptide" evidence="2">
    <location>
        <begin position="1"/>
        <end position="24"/>
    </location>
</feature>
<keyword evidence="1 2" id="KW-0732">Signal</keyword>
<dbReference type="InterPro" id="IPR044024">
    <property type="entry name" value="aRib"/>
</dbReference>
<evidence type="ECO:0000259" key="4">
    <source>
        <dbReference type="Pfam" id="PF08428"/>
    </source>
</evidence>
<organism evidence="6 7">
    <name type="scientific">Peptoniphilus senegalensis</name>
    <dbReference type="NCBI Taxonomy" id="1465757"/>
    <lineage>
        <taxon>Bacteria</taxon>
        <taxon>Bacillati</taxon>
        <taxon>Bacillota</taxon>
        <taxon>Tissierellia</taxon>
        <taxon>Tissierellales</taxon>
        <taxon>Peptoniphilaceae</taxon>
        <taxon>Peptoniphilus</taxon>
    </lineage>
</organism>
<evidence type="ECO:0000256" key="2">
    <source>
        <dbReference type="SAM" id="SignalP"/>
    </source>
</evidence>
<feature type="domain" description="Atypical Rib" evidence="5">
    <location>
        <begin position="766"/>
        <end position="822"/>
    </location>
</feature>
<feature type="chain" id="PRO_5046946902" evidence="2">
    <location>
        <begin position="25"/>
        <end position="1031"/>
    </location>
</feature>
<feature type="domain" description="Rib" evidence="4">
    <location>
        <begin position="677"/>
        <end position="753"/>
    </location>
</feature>
<dbReference type="Proteomes" id="UP001491691">
    <property type="component" value="Unassembled WGS sequence"/>
</dbReference>
<feature type="domain" description="Rib" evidence="4">
    <location>
        <begin position="430"/>
        <end position="512"/>
    </location>
</feature>
<dbReference type="EMBL" id="JBBNPP010000012">
    <property type="protein sequence ID" value="MEQ3347105.1"/>
    <property type="molecule type" value="Genomic_DNA"/>
</dbReference>
<dbReference type="InterPro" id="IPR036582">
    <property type="entry name" value="Mao_N_sf"/>
</dbReference>
<evidence type="ECO:0000313" key="7">
    <source>
        <dbReference type="Proteomes" id="UP001491691"/>
    </source>
</evidence>
<proteinExistence type="predicted"/>
<sequence length="1031" mass="118016">MKRKMFSILLAFVIFCEIFCPVFAEGATRRAAIEKSANNEELALVTETMPADSVKDKYVKILFVPETHFRDGHANFGSIVNEDGKKIELGEEVIKEYPIREEKTVKAKAFYALKTASWKDILNYEENGKKVFYKLKAVNDETDEKIREEHEFLGWTFEDKNVINPYNQKFFPLEEIGSVRSKHGYKNYYSMEQAIIFKSKFQVRPYIFRGNVDGLQMYDSHKYPIIADTDYRKGRFVIFENDREKGKFEISEFQKEYFMKQENYSSEIRFFVKKDATERSLGLLKPITIANNNCMFWYWCIEGNPGRQIENNHELLTKNMIDYRTYYAKFLKNGEEIRDKKLTGEVLPEGVYAVTLNKEADVKYEKSKYNKIYAVFEGSTLKIIGNLLPTPLAVDNSKKAYWYLDDKKVDNIKDIPITRDMTFTAKVEKENEKYEVSSKNINKNYGASISEDEILNSVTTTYPSDSTLQPTKAIIDGQVLPDGKTSGEFEIKVEVKYPDDSTSEVLVKIIVGKSQAETFVPDTKPLEVNKNEELTIEKFKSVITNLPQDITDILIKENADTSEVGDKTAKLTITFKDSSKLDVTIKVKVKEIIEAGKITPIPEINTENIEVEEVAYKGKINLTDNIKNLPEGAIVIDVSEEKIDTTKAGNYEGKVKVTFKNGSSRIVTVPVKVLKSQAETFVPDTKPLEVNKNEEITIEKLKSVITNLPQDITDILIKENADTSEVGDKTTKLTITFKDSSKLDVTINVKVKEVIPEKRDAEKNPIVVPRDLKVRDKNNLSNLEIENILEQFRILNPKARDIKIDEKGNVTLIYEDNSQNILNILKYLVEAQEKDKDKDFDKKDNKEDSSEDDYYASNYFEGLVIRDHKTKTYPVNAIVPKKVIEENKSNEKTSYVFHINEFEYEIIENGISKKIKMDISPVIKNERTMLPLRNVAEVLGAEVFWNEKTRTASFTKDGLTASIQIDDNKIILSSGEVIEMESKPLNISDRIFVSLVNVGNVFGLKNGNTSDGEENDIEWDNESKTVTIYVK</sequence>
<gene>
    <name evidence="6" type="ORF">AAA073_06620</name>
</gene>
<evidence type="ECO:0000313" key="6">
    <source>
        <dbReference type="EMBL" id="MEQ3347105.1"/>
    </source>
</evidence>
<dbReference type="RefSeq" id="WP_349188967.1">
    <property type="nucleotide sequence ID" value="NZ_JBBNPP010000012.1"/>
</dbReference>
<keyword evidence="7" id="KW-1185">Reference proteome</keyword>
<dbReference type="SUPFAM" id="SSF55383">
    <property type="entry name" value="Copper amine oxidase, domain N"/>
    <property type="match status" value="1"/>
</dbReference>
<feature type="domain" description="Rib" evidence="4">
    <location>
        <begin position="617"/>
        <end position="674"/>
    </location>
</feature>
<protein>
    <submittedName>
        <fullName evidence="6">Rib/alpha-like domain-containing protein</fullName>
    </submittedName>
</protein>
<reference evidence="6 7" key="1">
    <citation type="submission" date="2024-04" db="EMBL/GenBank/DDBJ databases">
        <title>Human intestinal bacterial collection.</title>
        <authorList>
            <person name="Pauvert C."/>
            <person name="Hitch T.C.A."/>
            <person name="Clavel T."/>
        </authorList>
    </citation>
    <scope>NUCLEOTIDE SEQUENCE [LARGE SCALE GENOMIC DNA]</scope>
    <source>
        <strain evidence="6 7">CLA-SR-H019</strain>
    </source>
</reference>
<name>A0ABV1J1S6_9FIRM</name>
<dbReference type="Pfam" id="PF08428">
    <property type="entry name" value="Rib"/>
    <property type="match status" value="4"/>
</dbReference>
<evidence type="ECO:0000256" key="1">
    <source>
        <dbReference type="ARBA" id="ARBA00022729"/>
    </source>
</evidence>
<dbReference type="Gene3D" id="3.10.20.890">
    <property type="match status" value="1"/>
</dbReference>
<evidence type="ECO:0000259" key="5">
    <source>
        <dbReference type="Pfam" id="PF18938"/>
    </source>
</evidence>
<dbReference type="InterPro" id="IPR059115">
    <property type="entry name" value="Rib"/>
</dbReference>
<accession>A0ABV1J1S6</accession>
<feature type="domain" description="Copper amine oxidase-like N-terminal" evidence="3">
    <location>
        <begin position="913"/>
        <end position="1005"/>
    </location>
</feature>
<dbReference type="InterPro" id="IPR012854">
    <property type="entry name" value="Cu_amine_oxidase-like_N"/>
</dbReference>
<dbReference type="Pfam" id="PF18938">
    <property type="entry name" value="aRib"/>
    <property type="match status" value="1"/>
</dbReference>
<feature type="domain" description="Rib" evidence="4">
    <location>
        <begin position="515"/>
        <end position="591"/>
    </location>
</feature>
<dbReference type="Gene3D" id="3.30.457.10">
    <property type="entry name" value="Copper amine oxidase-like, N-terminal domain"/>
    <property type="match status" value="1"/>
</dbReference>
<evidence type="ECO:0000259" key="3">
    <source>
        <dbReference type="Pfam" id="PF07833"/>
    </source>
</evidence>
<comment type="caution">
    <text evidence="6">The sequence shown here is derived from an EMBL/GenBank/DDBJ whole genome shotgun (WGS) entry which is preliminary data.</text>
</comment>
<dbReference type="Pfam" id="PF07833">
    <property type="entry name" value="Cu_amine_oxidN1"/>
    <property type="match status" value="1"/>
</dbReference>